<organism evidence="16 17">
    <name type="scientific">Vigna unguiculata</name>
    <name type="common">Cowpea</name>
    <dbReference type="NCBI Taxonomy" id="3917"/>
    <lineage>
        <taxon>Eukaryota</taxon>
        <taxon>Viridiplantae</taxon>
        <taxon>Streptophyta</taxon>
        <taxon>Embryophyta</taxon>
        <taxon>Tracheophyta</taxon>
        <taxon>Spermatophyta</taxon>
        <taxon>Magnoliopsida</taxon>
        <taxon>eudicotyledons</taxon>
        <taxon>Gunneridae</taxon>
        <taxon>Pentapetalae</taxon>
        <taxon>rosids</taxon>
        <taxon>fabids</taxon>
        <taxon>Fabales</taxon>
        <taxon>Fabaceae</taxon>
        <taxon>Papilionoideae</taxon>
        <taxon>50 kb inversion clade</taxon>
        <taxon>NPAAA clade</taxon>
        <taxon>indigoferoid/millettioid clade</taxon>
        <taxon>Phaseoleae</taxon>
        <taxon>Vigna</taxon>
    </lineage>
</organism>
<feature type="active site" description="Charge relay system" evidence="12">
    <location>
        <position position="842"/>
    </location>
</feature>
<keyword evidence="17" id="KW-1185">Reference proteome</keyword>
<accession>A0A4D6LI75</accession>
<dbReference type="PRINTS" id="PR00723">
    <property type="entry name" value="SUBTILISIN"/>
</dbReference>
<dbReference type="InterPro" id="IPR023828">
    <property type="entry name" value="Peptidase_S8_Ser-AS"/>
</dbReference>
<dbReference type="InterPro" id="IPR045051">
    <property type="entry name" value="SBT"/>
</dbReference>
<dbReference type="InterPro" id="IPR010259">
    <property type="entry name" value="S8pro/Inhibitor_I9"/>
</dbReference>
<feature type="domain" description="Inhibitor I9" evidence="14">
    <location>
        <begin position="3"/>
        <end position="87"/>
    </location>
</feature>
<evidence type="ECO:0000256" key="11">
    <source>
        <dbReference type="PIRSR" id="PIRSR615500-1"/>
    </source>
</evidence>
<evidence type="ECO:0000259" key="14">
    <source>
        <dbReference type="Pfam" id="PF05922"/>
    </source>
</evidence>
<feature type="active site" description="Charge relay system" evidence="11 12">
    <location>
        <position position="526"/>
    </location>
</feature>
<feature type="domain" description="Peptidase S8/S53" evidence="13">
    <location>
        <begin position="834"/>
        <end position="1092"/>
    </location>
</feature>
<dbReference type="SUPFAM" id="SSF52743">
    <property type="entry name" value="Subtilisin-like"/>
    <property type="match status" value="2"/>
</dbReference>
<feature type="active site" description="Charge relay system" evidence="12">
    <location>
        <position position="1258"/>
    </location>
</feature>
<keyword evidence="5" id="KW-0964">Secreted</keyword>
<dbReference type="Pfam" id="PF17766">
    <property type="entry name" value="fn3_6"/>
    <property type="match status" value="2"/>
</dbReference>
<evidence type="ECO:0000256" key="1">
    <source>
        <dbReference type="ARBA" id="ARBA00002076"/>
    </source>
</evidence>
<dbReference type="Pfam" id="PF00082">
    <property type="entry name" value="Peptidase_S8"/>
    <property type="match status" value="4"/>
</dbReference>
<dbReference type="PANTHER" id="PTHR10795">
    <property type="entry name" value="PROPROTEIN CONVERTASE SUBTILISIN/KEXIN"/>
    <property type="match status" value="1"/>
</dbReference>
<feature type="domain" description="Inhibitor I9" evidence="14">
    <location>
        <begin position="765"/>
        <end position="808"/>
    </location>
</feature>
<keyword evidence="8 12" id="KW-0378">Hydrolase</keyword>
<dbReference type="InterPro" id="IPR037045">
    <property type="entry name" value="S8pro/Inhibitor_I9_sf"/>
</dbReference>
<evidence type="ECO:0000256" key="4">
    <source>
        <dbReference type="ARBA" id="ARBA00022523"/>
    </source>
</evidence>
<feature type="active site" description="Charge relay system" evidence="11 12">
    <location>
        <position position="196"/>
    </location>
</feature>
<keyword evidence="9 12" id="KW-0720">Serine protease</keyword>
<evidence type="ECO:0000259" key="13">
    <source>
        <dbReference type="Pfam" id="PF00082"/>
    </source>
</evidence>
<dbReference type="Gene3D" id="2.60.40.2310">
    <property type="match status" value="2"/>
</dbReference>
<protein>
    <submittedName>
        <fullName evidence="16">Peptidase S8</fullName>
    </submittedName>
</protein>
<dbReference type="InterPro" id="IPR000209">
    <property type="entry name" value="Peptidase_S8/S53_dom"/>
</dbReference>
<feature type="domain" description="Peptidase S8/S53" evidence="13">
    <location>
        <begin position="459"/>
        <end position="584"/>
    </location>
</feature>
<feature type="domain" description="Subtilisin-like protease fibronectin type-III" evidence="15">
    <location>
        <begin position="1372"/>
        <end position="1466"/>
    </location>
</feature>
<comment type="function">
    <text evidence="1">Required for arbuscular mycorrhiza (AM) development during AM symbiosis with AM fungi (e.g. Glomeromycota intraradices).</text>
</comment>
<dbReference type="InterPro" id="IPR036852">
    <property type="entry name" value="Peptidase_S8/S53_dom_sf"/>
</dbReference>
<dbReference type="InterPro" id="IPR034197">
    <property type="entry name" value="Peptidases_S8_3"/>
</dbReference>
<feature type="domain" description="Peptidase S8/S53" evidence="13">
    <location>
        <begin position="1180"/>
        <end position="1317"/>
    </location>
</feature>
<comment type="subcellular location">
    <subcellularLocation>
        <location evidence="2">Secreted</location>
        <location evidence="2">Extracellular space</location>
        <location evidence="2">Apoplast</location>
    </subcellularLocation>
</comment>
<keyword evidence="6 12" id="KW-0645">Protease</keyword>
<dbReference type="InterPro" id="IPR041469">
    <property type="entry name" value="Subtilisin-like_FN3"/>
</dbReference>
<dbReference type="InterPro" id="IPR015500">
    <property type="entry name" value="Peptidase_S8_subtilisin-rel"/>
</dbReference>
<feature type="active site" description="Charge relay system" evidence="11 12">
    <location>
        <position position="120"/>
    </location>
</feature>
<evidence type="ECO:0000256" key="9">
    <source>
        <dbReference type="ARBA" id="ARBA00022825"/>
    </source>
</evidence>
<evidence type="ECO:0000256" key="2">
    <source>
        <dbReference type="ARBA" id="ARBA00004271"/>
    </source>
</evidence>
<comment type="similarity">
    <text evidence="3 12">Belongs to the peptidase S8 family.</text>
</comment>
<evidence type="ECO:0000256" key="7">
    <source>
        <dbReference type="ARBA" id="ARBA00022729"/>
    </source>
</evidence>
<evidence type="ECO:0000256" key="12">
    <source>
        <dbReference type="PROSITE-ProRule" id="PRU01240"/>
    </source>
</evidence>
<dbReference type="FunFam" id="3.40.50.200:FF:000006">
    <property type="entry name" value="Subtilisin-like protease SBT1.5"/>
    <property type="match status" value="2"/>
</dbReference>
<dbReference type="Pfam" id="PF05922">
    <property type="entry name" value="Inhibitor_I9"/>
    <property type="match status" value="2"/>
</dbReference>
<proteinExistence type="inferred from homology"/>
<dbReference type="GO" id="GO:0009609">
    <property type="term" value="P:response to symbiotic bacterium"/>
    <property type="evidence" value="ECO:0007669"/>
    <property type="project" value="UniProtKB-ARBA"/>
</dbReference>
<evidence type="ECO:0000313" key="17">
    <source>
        <dbReference type="Proteomes" id="UP000501690"/>
    </source>
</evidence>
<evidence type="ECO:0000256" key="6">
    <source>
        <dbReference type="ARBA" id="ARBA00022670"/>
    </source>
</evidence>
<dbReference type="PROSITE" id="PS51892">
    <property type="entry name" value="SUBTILASE"/>
    <property type="match status" value="2"/>
</dbReference>
<evidence type="ECO:0000256" key="3">
    <source>
        <dbReference type="ARBA" id="ARBA00011073"/>
    </source>
</evidence>
<evidence type="ECO:0000256" key="10">
    <source>
        <dbReference type="ARBA" id="ARBA00023180"/>
    </source>
</evidence>
<dbReference type="Gene3D" id="3.40.50.200">
    <property type="entry name" value="Peptidase S8/S53 domain"/>
    <property type="match status" value="2"/>
</dbReference>
<name>A0A4D6LI75_VIGUN</name>
<dbReference type="CDD" id="cd02120">
    <property type="entry name" value="PA_subtilisin_like"/>
    <property type="match status" value="2"/>
</dbReference>
<keyword evidence="4" id="KW-0052">Apoplast</keyword>
<feature type="active site" description="Charge relay system" evidence="12">
    <location>
        <position position="918"/>
    </location>
</feature>
<dbReference type="GO" id="GO:0048046">
    <property type="term" value="C:apoplast"/>
    <property type="evidence" value="ECO:0007669"/>
    <property type="project" value="UniProtKB-SubCell"/>
</dbReference>
<dbReference type="GO" id="GO:0004252">
    <property type="term" value="F:serine-type endopeptidase activity"/>
    <property type="evidence" value="ECO:0007669"/>
    <property type="project" value="UniProtKB-UniRule"/>
</dbReference>
<feature type="domain" description="Subtilisin-like protease fibronectin type-III" evidence="15">
    <location>
        <begin position="640"/>
        <end position="734"/>
    </location>
</feature>
<gene>
    <name evidence="16" type="ORF">DEO72_LG3g2596</name>
</gene>
<sequence>MGDHSHPNSESVIRANHEILASVTGRHATHFEIKSIEFLSEAKAATIHHYSKSFQGFSAMITPEQATQLAEHKSVVSVFESKMNKLHTTHSWDFLGLDTIYRNHPIPLDTASEVIVGVIDSGIWPESESFTDYGLGPVPKRFKGECVTGDNFTLANCNRKIIGARFYSKGFEAENGPLDGVVNKIFFRSPRDNDGHGTHTASTIAGSIVANASLFGIAKGTARGGAPSARLSIYKACWFDFCSDADILSAVDDAIHDGVDILSLSLGPNPPQPIYFEDAVSLGTFHAFQKGILVSASAGNSVFPRTACNVAPWILTVAASSIDRDFSSNIYLGNSKVLKGSSLNPIKMEHQYGLVYGSASAAAGVSAVNASFCKNNTLNPTLIKGKIVICTIENFSDNRQEKAIEIRKGGGVGMILIDHNAKDVGFQFVIPSTLIGQDAVEELQAYIKTDKNPTARIYPTITVVGTKPAPQMAAFSSMGPNIITPDIIKANITAPGLNILAAWSPVGTDATVEQRPVNYNIISGTSMSCPHITAVAAIIKSHHPSWGPAAIMSSIMTTATVTDNTHHLIRREPNGTQTTPFDYGSGHVNPVASLNPGLVYEFNSQDVLNFLCSNGASPAQLKNLTGDLTQCQKPLTASYNFNYPSIGVSNLNGSLSVYRTVTYYGGEPTVYSASIENPSGVKVTVTPAELKFYKTGEKITFRIDFFPFKKSNGNFVFGSLTWNNGKQRVRSPIVFFFLFYSKWNNIQAKKGFLCKFFTLFSLSEAKGVAVYHYSKSFQGFSAMITPEQAKQLAEYNSVVSVFESKMNKLYTTHSWDFLGLETAYENHAALDIASDVIVGVIDSGIWPESESFNDYGLGPVPEKFKGECVTGDNFTLANCNKKIIGARYYSKGFEAENGPLKSIANRIFFRSARDSGGHGTHTASTIAGSIVGNASLLGIAKGTARGGAPSARLSIYKVCWLGFCSDADILSAMDDAIHDGVDILSLSLGPGLSQPIYFEDAISIGSFHAFQNGVFVSAAAGNSFFPGTACNVAPWIMTVAASTIDREFSSIIYLGNSKILKGSSLNPTRMNQSYDLIYGSAAAATGVSPINASFCKNNTLDPTLIKGKIVICTIEDFLSDDRREKALTIRQGGGVGMILNDHNAKDFGFQFAIPTTLIGQDALEELQAYTSTEKNPKARIYPTITVVGTKPAPEVAIFSSMGPNIITPDIIKAMCSHAIMKPDITAPGVNILAAWSPVGTLATVEERALNYNILSGTSMSCPHITAVAANIKSHHPHWGPAAIKSAIMTTATVMDNTHHLIGRDPKGTPTTPFDYGSGHVNPVASLNPGLVYEFNSQDVLNFLCSNGASSAQLRNLTGNLTQCQKPVTASYNFNYPSIGVSNLNGSLSVYRTVTYYGGEPTVYYASVENPSGVKVTVTPAELKFWKIGEKKSFRIDFFPLRNSNGKFVFGALVWNNGTQRVRSPIALNVLST</sequence>
<reference evidence="16 17" key="1">
    <citation type="submission" date="2019-04" db="EMBL/GenBank/DDBJ databases">
        <title>An improved genome assembly and genetic linkage map for asparagus bean, Vigna unguiculata ssp. sesquipedialis.</title>
        <authorList>
            <person name="Xia Q."/>
            <person name="Zhang R."/>
            <person name="Dong Y."/>
        </authorList>
    </citation>
    <scope>NUCLEOTIDE SEQUENCE [LARGE SCALE GENOMIC DNA]</scope>
    <source>
        <tissue evidence="16">Leaf</tissue>
    </source>
</reference>
<dbReference type="Proteomes" id="UP000501690">
    <property type="component" value="Linkage Group LG3"/>
</dbReference>
<dbReference type="CDD" id="cd04852">
    <property type="entry name" value="Peptidases_S8_3"/>
    <property type="match status" value="2"/>
</dbReference>
<dbReference type="GO" id="GO:0009610">
    <property type="term" value="P:response to symbiotic fungus"/>
    <property type="evidence" value="ECO:0007669"/>
    <property type="project" value="UniProtKB-ARBA"/>
</dbReference>
<evidence type="ECO:0000259" key="15">
    <source>
        <dbReference type="Pfam" id="PF17766"/>
    </source>
</evidence>
<keyword evidence="7" id="KW-0732">Signal</keyword>
<dbReference type="PROSITE" id="PS00138">
    <property type="entry name" value="SUBTILASE_SER"/>
    <property type="match status" value="2"/>
</dbReference>
<keyword evidence="10" id="KW-0325">Glycoprotein</keyword>
<evidence type="ECO:0000256" key="8">
    <source>
        <dbReference type="ARBA" id="ARBA00022801"/>
    </source>
</evidence>
<evidence type="ECO:0000313" key="16">
    <source>
        <dbReference type="EMBL" id="QCD88056.1"/>
    </source>
</evidence>
<dbReference type="Gene3D" id="3.50.30.30">
    <property type="match status" value="2"/>
</dbReference>
<dbReference type="EMBL" id="CP039347">
    <property type="protein sequence ID" value="QCD88056.1"/>
    <property type="molecule type" value="Genomic_DNA"/>
</dbReference>
<evidence type="ECO:0000256" key="5">
    <source>
        <dbReference type="ARBA" id="ARBA00022525"/>
    </source>
</evidence>
<feature type="domain" description="Peptidase S8/S53" evidence="13">
    <location>
        <begin position="112"/>
        <end position="371"/>
    </location>
</feature>
<dbReference type="Gene3D" id="3.30.70.80">
    <property type="entry name" value="Peptidase S8 propeptide/proteinase inhibitor I9"/>
    <property type="match status" value="2"/>
</dbReference>
<dbReference type="GO" id="GO:0006508">
    <property type="term" value="P:proteolysis"/>
    <property type="evidence" value="ECO:0007669"/>
    <property type="project" value="UniProtKB-KW"/>
</dbReference>
<dbReference type="FunFam" id="3.50.30.30:FF:000005">
    <property type="entry name" value="subtilisin-like protease SBT1.5"/>
    <property type="match status" value="1"/>
</dbReference>